<name>A0A1H2ID74_9BACT</name>
<evidence type="ECO:0000313" key="1">
    <source>
        <dbReference type="EMBL" id="SDU41955.1"/>
    </source>
</evidence>
<evidence type="ECO:0000313" key="2">
    <source>
        <dbReference type="Proteomes" id="UP000199608"/>
    </source>
</evidence>
<keyword evidence="2" id="KW-1185">Reference proteome</keyword>
<sequence length="283" mass="33266">MDDVDYSPALNSHTHLFKFNVKEIINKVSISFRQKENNEEEARNTTLLELLKKKATNHINNPFNEAQLHKTSEFLIDQGQPPISHRVTFDHAKNNLFEFYNFNEDTISLINNLMKDYYPMENQMGNQIEIIPIVHTIEVHFVITPVEKAIKQEKLDYQRICSIIQYCIYEKETGDIAWDCKFNNDLKQAIIQFSMGKNCLDEELNIENVLQKSYKPLMKEYIDFKVFVADISKGSDTNQNPNKLYEHLSNHEIGLAEIFLMDQGIPYTAYQHNFSKRFYEYDG</sequence>
<dbReference type="AlphaFoldDB" id="A0A1H2ID74"/>
<dbReference type="EMBL" id="FNLL01000008">
    <property type="protein sequence ID" value="SDU41955.1"/>
    <property type="molecule type" value="Genomic_DNA"/>
</dbReference>
<dbReference type="RefSeq" id="WP_092235346.1">
    <property type="nucleotide sequence ID" value="NZ_FNLL01000008.1"/>
</dbReference>
<proteinExistence type="predicted"/>
<organism evidence="1 2">
    <name type="scientific">Desulfobacula phenolica</name>
    <dbReference type="NCBI Taxonomy" id="90732"/>
    <lineage>
        <taxon>Bacteria</taxon>
        <taxon>Pseudomonadati</taxon>
        <taxon>Thermodesulfobacteriota</taxon>
        <taxon>Desulfobacteria</taxon>
        <taxon>Desulfobacterales</taxon>
        <taxon>Desulfobacteraceae</taxon>
        <taxon>Desulfobacula</taxon>
    </lineage>
</organism>
<gene>
    <name evidence="1" type="ORF">SAMN04487931_10890</name>
</gene>
<dbReference type="Proteomes" id="UP000199608">
    <property type="component" value="Unassembled WGS sequence"/>
</dbReference>
<protein>
    <submittedName>
        <fullName evidence="1">Uncharacterized protein</fullName>
    </submittedName>
</protein>
<reference evidence="2" key="1">
    <citation type="submission" date="2016-10" db="EMBL/GenBank/DDBJ databases">
        <authorList>
            <person name="Varghese N."/>
            <person name="Submissions S."/>
        </authorList>
    </citation>
    <scope>NUCLEOTIDE SEQUENCE [LARGE SCALE GENOMIC DNA]</scope>
    <source>
        <strain evidence="2">DSM 3384</strain>
    </source>
</reference>
<accession>A0A1H2ID74</accession>